<organism evidence="3 4">
    <name type="scientific">Chitinophaga oryziterrae</name>
    <dbReference type="NCBI Taxonomy" id="1031224"/>
    <lineage>
        <taxon>Bacteria</taxon>
        <taxon>Pseudomonadati</taxon>
        <taxon>Bacteroidota</taxon>
        <taxon>Chitinophagia</taxon>
        <taxon>Chitinophagales</taxon>
        <taxon>Chitinophagaceae</taxon>
        <taxon>Chitinophaga</taxon>
    </lineage>
</organism>
<dbReference type="RefSeq" id="WP_157300102.1">
    <property type="nucleotide sequence ID" value="NZ_BAAAZB010000025.1"/>
</dbReference>
<dbReference type="Pfam" id="PF13585">
    <property type="entry name" value="CHU_C"/>
    <property type="match status" value="1"/>
</dbReference>
<evidence type="ECO:0000259" key="2">
    <source>
        <dbReference type="Pfam" id="PF20009"/>
    </source>
</evidence>
<accession>A0A6N8J928</accession>
<dbReference type="Proteomes" id="UP000468388">
    <property type="component" value="Unassembled WGS sequence"/>
</dbReference>
<comment type="caution">
    <text evidence="3">The sequence shown here is derived from an EMBL/GenBank/DDBJ whole genome shotgun (WGS) entry which is preliminary data.</text>
</comment>
<gene>
    <name evidence="3" type="ORF">GO495_12830</name>
</gene>
<keyword evidence="4" id="KW-1185">Reference proteome</keyword>
<keyword evidence="1" id="KW-0732">Signal</keyword>
<evidence type="ECO:0000313" key="3">
    <source>
        <dbReference type="EMBL" id="MVT41474.1"/>
    </source>
</evidence>
<feature type="chain" id="PRO_5026906193" evidence="1">
    <location>
        <begin position="20"/>
        <end position="965"/>
    </location>
</feature>
<evidence type="ECO:0000256" key="1">
    <source>
        <dbReference type="SAM" id="SignalP"/>
    </source>
</evidence>
<reference evidence="3 4" key="1">
    <citation type="submission" date="2019-12" db="EMBL/GenBank/DDBJ databases">
        <title>The draft genomic sequence of strain Chitinophaga oryziterrae JCM 16595.</title>
        <authorList>
            <person name="Zhang X."/>
        </authorList>
    </citation>
    <scope>NUCLEOTIDE SEQUENCE [LARGE SCALE GENOMIC DNA]</scope>
    <source>
        <strain evidence="3 4">JCM 16595</strain>
    </source>
</reference>
<feature type="domain" description="GEVED" evidence="2">
    <location>
        <begin position="325"/>
        <end position="401"/>
    </location>
</feature>
<proteinExistence type="predicted"/>
<dbReference type="NCBIfam" id="TIGR04131">
    <property type="entry name" value="Bac_Flav_CTERM"/>
    <property type="match status" value="1"/>
</dbReference>
<evidence type="ECO:0000313" key="4">
    <source>
        <dbReference type="Proteomes" id="UP000468388"/>
    </source>
</evidence>
<protein>
    <submittedName>
        <fullName evidence="3">T9SS type B sorting domain-containing protein</fullName>
    </submittedName>
</protein>
<dbReference type="EMBL" id="WRXO01000003">
    <property type="protein sequence ID" value="MVT41474.1"/>
    <property type="molecule type" value="Genomic_DNA"/>
</dbReference>
<name>A0A6N8J928_9BACT</name>
<feature type="signal peptide" evidence="1">
    <location>
        <begin position="1"/>
        <end position="19"/>
    </location>
</feature>
<dbReference type="AlphaFoldDB" id="A0A6N8J928"/>
<sequence length="965" mass="101555">MKRNSLLILLFLTSFSLKAQYADLGQGTLKGGIWWFDWTGFTIADGASKTFNTTDGLTVKITFSKVTGPIPAPSVMNTWSGAVLHFLYDFSNTSIKPALFAPGQTNNTTFTMQVDATRNGVPTPFTFCAADAEASVINVEATTFITTGGNWRTLQFYRNSTTISNPLTGCGTQTIVITDTQHSNAANAFIPIGQSPLMATDAPSTGTVSVEVHMDKNSYGGMAVAFGILTPVDRGDLPASYGYAAHKISYTESNSCNYDVPFPTVTQDPRLKLGSVLPDADPLNDVDDNITGVDEEAITTFPDYDRSGTYSLNVPLTNTTGAAVYLSGWFDINRNQQFDANEIATAIIPNTATTATLTWTGIPNKPVQGSTKLFGFRFRLSTTSVTTASGLADNGEVEDYLTALKWVCDPLATNITSKATCAGTPVQLNATGNYPTFTWTPAAGLSAVNIANPVATPAANNTYTITATDGDCTQTANIAITVNPLPGLTRSADATICNGTTTQLSAAATVPSGYNWSPATSLDDATIANPVANPQTTTSYTVLATTANGCTETGNITVKVSPVPVITKSPDVIMCAGTGTTLSGLADLTSNYSWSPATGLNNAAIATPLANPVTATLYSVTATTSDGCTSSASIMVDVSAVPSLTKSTDVITCAGTPTQLSVLADIASSYSWLPATGLDDATSSGPLANPLTTTRYVVTATTADGCSIKDSILVKIHQPDVNIITPTSGICKGESAVLKVTGGNTYEWQDADNTFLGNTDQLVVTPASTTTYKLIVTDNICQLNQTMNIPVIVNPAPVTAVKYANPIDCTHPETKLTASGGIQYIWEAVAGIKDLSIPDPVVKPIISTTYHVQVIDANGCGSIDSVTVPVNTTTALSSFPMASAFTPNGDGKNDCFGFKYWGALTVDFNIFNRWGELVFHSTTLESCWDGTYKGEPQPIGTYVYIIRAKTLCGDGERKGTVVLLR</sequence>
<dbReference type="InterPro" id="IPR045474">
    <property type="entry name" value="GEVED"/>
</dbReference>
<dbReference type="OrthoDB" id="602611at2"/>
<dbReference type="Pfam" id="PF20009">
    <property type="entry name" value="GEVED"/>
    <property type="match status" value="1"/>
</dbReference>
<dbReference type="InterPro" id="IPR026341">
    <property type="entry name" value="T9SS_type_B"/>
</dbReference>